<evidence type="ECO:0000256" key="2">
    <source>
        <dbReference type="ARBA" id="ARBA00022525"/>
    </source>
</evidence>
<dbReference type="SMART" id="SM00038">
    <property type="entry name" value="COLFI"/>
    <property type="match status" value="1"/>
</dbReference>
<dbReference type="PANTHER" id="PTHR24637:SF421">
    <property type="entry name" value="CUTICLE COLLAGEN DPY-2"/>
    <property type="match status" value="1"/>
</dbReference>
<dbReference type="GO" id="GO:0005576">
    <property type="term" value="C:extracellular region"/>
    <property type="evidence" value="ECO:0007669"/>
    <property type="project" value="UniProtKB-SubCell"/>
</dbReference>
<dbReference type="PROSITE" id="PS51461">
    <property type="entry name" value="NC1_FIB"/>
    <property type="match status" value="1"/>
</dbReference>
<evidence type="ECO:0000256" key="5">
    <source>
        <dbReference type="SAM" id="MobiDB-lite"/>
    </source>
</evidence>
<dbReference type="GO" id="GO:0005201">
    <property type="term" value="F:extracellular matrix structural constituent"/>
    <property type="evidence" value="ECO:0007669"/>
    <property type="project" value="InterPro"/>
</dbReference>
<keyword evidence="3" id="KW-0272">Extracellular matrix</keyword>
<dbReference type="EMBL" id="WNYA01020272">
    <property type="protein sequence ID" value="KAG8538544.1"/>
    <property type="molecule type" value="Genomic_DNA"/>
</dbReference>
<dbReference type="Proteomes" id="UP000824782">
    <property type="component" value="Unassembled WGS sequence"/>
</dbReference>
<dbReference type="Pfam" id="PF01410">
    <property type="entry name" value="COLFI"/>
    <property type="match status" value="1"/>
</dbReference>
<feature type="domain" description="Fibrillar collagen NC1" evidence="6">
    <location>
        <begin position="125"/>
        <end position="353"/>
    </location>
</feature>
<dbReference type="Pfam" id="PF01391">
    <property type="entry name" value="Collagen"/>
    <property type="match status" value="1"/>
</dbReference>
<keyword evidence="4" id="KW-0176">Collagen</keyword>
<comment type="subcellular location">
    <subcellularLocation>
        <location evidence="1">Secreted</location>
    </subcellularLocation>
</comment>
<evidence type="ECO:0000256" key="1">
    <source>
        <dbReference type="ARBA" id="ARBA00004613"/>
    </source>
</evidence>
<dbReference type="PANTHER" id="PTHR24637">
    <property type="entry name" value="COLLAGEN"/>
    <property type="match status" value="1"/>
</dbReference>
<evidence type="ECO:0000259" key="6">
    <source>
        <dbReference type="PROSITE" id="PS51461"/>
    </source>
</evidence>
<evidence type="ECO:0000313" key="8">
    <source>
        <dbReference type="Proteomes" id="UP000824782"/>
    </source>
</evidence>
<keyword evidence="2" id="KW-0964">Secreted</keyword>
<proteinExistence type="predicted"/>
<name>A0AAV6YTJ9_ENGPU</name>
<evidence type="ECO:0000256" key="3">
    <source>
        <dbReference type="ARBA" id="ARBA00022530"/>
    </source>
</evidence>
<dbReference type="GO" id="GO:0005581">
    <property type="term" value="C:collagen trimer"/>
    <property type="evidence" value="ECO:0007669"/>
    <property type="project" value="UniProtKB-KW"/>
</dbReference>
<evidence type="ECO:0000313" key="7">
    <source>
        <dbReference type="EMBL" id="KAG8538544.1"/>
    </source>
</evidence>
<dbReference type="AlphaFoldDB" id="A0AAV6YTJ9"/>
<gene>
    <name evidence="7" type="ORF">GDO81_022459</name>
</gene>
<comment type="caution">
    <text evidence="7">The sequence shown here is derived from an EMBL/GenBank/DDBJ whole genome shotgun (WGS) entry which is preliminary data.</text>
</comment>
<evidence type="ECO:0000256" key="4">
    <source>
        <dbReference type="ARBA" id="ARBA00023119"/>
    </source>
</evidence>
<feature type="region of interest" description="Disordered" evidence="5">
    <location>
        <begin position="1"/>
        <end position="95"/>
    </location>
</feature>
<reference evidence="7" key="1">
    <citation type="thesis" date="2020" institute="ProQuest LLC" country="789 East Eisenhower Parkway, Ann Arbor, MI, USA">
        <title>Comparative Genomics and Chromosome Evolution.</title>
        <authorList>
            <person name="Mudd A.B."/>
        </authorList>
    </citation>
    <scope>NUCLEOTIDE SEQUENCE</scope>
    <source>
        <strain evidence="7">237g6f4</strain>
        <tissue evidence="7">Blood</tissue>
    </source>
</reference>
<dbReference type="InterPro" id="IPR000885">
    <property type="entry name" value="Fib_collagen_C"/>
</dbReference>
<dbReference type="InterPro" id="IPR008160">
    <property type="entry name" value="Collagen"/>
</dbReference>
<keyword evidence="8" id="KW-1185">Reference proteome</keyword>
<protein>
    <recommendedName>
        <fullName evidence="6">Fibrillar collagen NC1 domain-containing protein</fullName>
    </recommendedName>
</protein>
<dbReference type="Gene3D" id="2.60.120.1000">
    <property type="match status" value="1"/>
</dbReference>
<feature type="non-terminal residue" evidence="7">
    <location>
        <position position="1"/>
    </location>
</feature>
<feature type="compositionally biased region" description="Low complexity" evidence="5">
    <location>
        <begin position="35"/>
        <end position="53"/>
    </location>
</feature>
<sequence>GHPGLIGLIGPTGEQGEKGDRGLPGPHGTSGQKGETGIPGVTGPIGPSGSAGQPGPPGPKGAKGASGQAGPKGQKGVQGPPGPPGPPGEVIQPLPFQMPKKNKRSIDASQIMADEPTGDYADGMEEIYGSLNAIKKDIELMKTPLGTKEHPARTCLDLRLCHPELPDGEYWIDPNQGCTRDSFKVFCNFTAGGESCIYPSKDIEKVKMSTWNTEKRETWYSKFRSGRKFSYVDSDKNPIGVVQLTFLRLLSITARQNFTYHCHRSAAWHMASTDSYQKALHFMAANDEDLSFHTSPYIKALRDGCSMKKGTDKTVLEIHTPRVEQLPLTDAMFMDFGEPNQKFGFEVGPVCFMG</sequence>
<organism evidence="7 8">
    <name type="scientific">Engystomops pustulosus</name>
    <name type="common">Tungara frog</name>
    <name type="synonym">Physalaemus pustulosus</name>
    <dbReference type="NCBI Taxonomy" id="76066"/>
    <lineage>
        <taxon>Eukaryota</taxon>
        <taxon>Metazoa</taxon>
        <taxon>Chordata</taxon>
        <taxon>Craniata</taxon>
        <taxon>Vertebrata</taxon>
        <taxon>Euteleostomi</taxon>
        <taxon>Amphibia</taxon>
        <taxon>Batrachia</taxon>
        <taxon>Anura</taxon>
        <taxon>Neobatrachia</taxon>
        <taxon>Hyloidea</taxon>
        <taxon>Leptodactylidae</taxon>
        <taxon>Leiuperinae</taxon>
        <taxon>Engystomops</taxon>
    </lineage>
</organism>
<feature type="compositionally biased region" description="Low complexity" evidence="5">
    <location>
        <begin position="60"/>
        <end position="78"/>
    </location>
</feature>
<accession>A0AAV6YTJ9</accession>
<dbReference type="FunFam" id="2.60.120.1000:FF:000002">
    <property type="entry name" value="Collagen XI alpha 1 chain"/>
    <property type="match status" value="1"/>
</dbReference>